<keyword evidence="5" id="KW-1185">Reference proteome</keyword>
<feature type="domain" description="Aldehyde dehydrogenase" evidence="3">
    <location>
        <begin position="14"/>
        <end position="474"/>
    </location>
</feature>
<comment type="caution">
    <text evidence="4">The sequence shown here is derived from an EMBL/GenBank/DDBJ whole genome shotgun (WGS) entry which is preliminary data.</text>
</comment>
<evidence type="ECO:0000259" key="3">
    <source>
        <dbReference type="Pfam" id="PF00171"/>
    </source>
</evidence>
<sequence length="478" mass="51706">MPNYDMLNYIGGEWTGKDLPKIEVTNPATGEVIGSVPSAGKEEAEQAIDAASAAFTGWSHLTAGDRSDLLMKVYDLMIEGQEELARLMTMENGKPLRESRGEAVYAASFLKWFAEEGRRVYGRTVPGVAPNHRIKVIKQPVGVVAAITPWNFPAAMITRKMAPALAAGCTFIVRPPRQTPLTALKIAEYCEQAGIPKGVFNVICGAHGPITDAFMNHQEVRKITFTGSTEVGRHLLKAAADQIKKVSMELGGHAPLIVCDDADLDVAVAQTVASKFRNSGQTCVCANRIFVQSGVYDAFVEKYVHAVQSTLKVGNGLNEDVNFGPLIDGKAYEKVEGQVKDALEKGAELMTGGTGTAEHGAYFYQPTVLKNATQDMEIMHTETFGPVAPIQKFETIDEAIRLANDTPYGLAAYFFTKDIGRGTRLSEELEYGIVGWNDGLPSTAQAPFGGVKQSGLGREGGSEGIEEYLESKYISLRI</sequence>
<dbReference type="Gene3D" id="3.40.309.10">
    <property type="entry name" value="Aldehyde Dehydrogenase, Chain A, domain 2"/>
    <property type="match status" value="1"/>
</dbReference>
<dbReference type="FunFam" id="3.40.309.10:FF:000004">
    <property type="entry name" value="Succinate-semialdehyde dehydrogenase I"/>
    <property type="match status" value="1"/>
</dbReference>
<dbReference type="PANTHER" id="PTHR43353">
    <property type="entry name" value="SUCCINATE-SEMIALDEHYDE DEHYDROGENASE, MITOCHONDRIAL"/>
    <property type="match status" value="1"/>
</dbReference>
<dbReference type="GO" id="GO:0004777">
    <property type="term" value="F:succinate-semialdehyde dehydrogenase (NAD+) activity"/>
    <property type="evidence" value="ECO:0007669"/>
    <property type="project" value="TreeGrafter"/>
</dbReference>
<evidence type="ECO:0000313" key="5">
    <source>
        <dbReference type="Proteomes" id="UP000654670"/>
    </source>
</evidence>
<dbReference type="AlphaFoldDB" id="A0A917RYA3"/>
<dbReference type="InterPro" id="IPR050740">
    <property type="entry name" value="Aldehyde_DH_Superfamily"/>
</dbReference>
<dbReference type="InterPro" id="IPR015590">
    <property type="entry name" value="Aldehyde_DH_dom"/>
</dbReference>
<gene>
    <name evidence="4" type="ORF">GCM10007968_07630</name>
</gene>
<dbReference type="NCBIfam" id="TIGR01780">
    <property type="entry name" value="SSADH"/>
    <property type="match status" value="1"/>
</dbReference>
<dbReference type="InterPro" id="IPR010102">
    <property type="entry name" value="Succ_semiAld_DH"/>
</dbReference>
<keyword evidence="2" id="KW-0560">Oxidoreductase</keyword>
<evidence type="ECO:0000313" key="4">
    <source>
        <dbReference type="EMBL" id="GGL46025.1"/>
    </source>
</evidence>
<protein>
    <submittedName>
        <fullName evidence="4">NAD-dependent succinate-semialdehyde dehydrogenase</fullName>
    </submittedName>
</protein>
<accession>A0A917RYA3</accession>
<evidence type="ECO:0000256" key="2">
    <source>
        <dbReference type="ARBA" id="ARBA00023002"/>
    </source>
</evidence>
<dbReference type="InterPro" id="IPR016163">
    <property type="entry name" value="Ald_DH_C"/>
</dbReference>
<dbReference type="FunFam" id="3.40.605.10:FF:000026">
    <property type="entry name" value="Aldehyde dehydrogenase, putative"/>
    <property type="match status" value="1"/>
</dbReference>
<dbReference type="PROSITE" id="PS00070">
    <property type="entry name" value="ALDEHYDE_DEHYDR_CYS"/>
    <property type="match status" value="1"/>
</dbReference>
<dbReference type="InterPro" id="IPR016162">
    <property type="entry name" value="Ald_DH_N"/>
</dbReference>
<dbReference type="InterPro" id="IPR016161">
    <property type="entry name" value="Ald_DH/histidinol_DH"/>
</dbReference>
<evidence type="ECO:0000256" key="1">
    <source>
        <dbReference type="ARBA" id="ARBA00009986"/>
    </source>
</evidence>
<dbReference type="EMBL" id="BMOK01000002">
    <property type="protein sequence ID" value="GGL46025.1"/>
    <property type="molecule type" value="Genomic_DNA"/>
</dbReference>
<dbReference type="CDD" id="cd07103">
    <property type="entry name" value="ALDH_F5_SSADH_GabD"/>
    <property type="match status" value="1"/>
</dbReference>
<comment type="similarity">
    <text evidence="1">Belongs to the aldehyde dehydrogenase family.</text>
</comment>
<dbReference type="FunFam" id="3.40.605.10:FF:000005">
    <property type="entry name" value="Succinate-semialdehyde dehydrogenase I"/>
    <property type="match status" value="1"/>
</dbReference>
<name>A0A917RYA3_9BACL</name>
<organism evidence="4 5">
    <name type="scientific">Sporolactobacillus putidus</name>
    <dbReference type="NCBI Taxonomy" id="492735"/>
    <lineage>
        <taxon>Bacteria</taxon>
        <taxon>Bacillati</taxon>
        <taxon>Bacillota</taxon>
        <taxon>Bacilli</taxon>
        <taxon>Bacillales</taxon>
        <taxon>Sporolactobacillaceae</taxon>
        <taxon>Sporolactobacillus</taxon>
    </lineage>
</organism>
<dbReference type="Gene3D" id="3.40.605.10">
    <property type="entry name" value="Aldehyde Dehydrogenase, Chain A, domain 1"/>
    <property type="match status" value="1"/>
</dbReference>
<dbReference type="Proteomes" id="UP000654670">
    <property type="component" value="Unassembled WGS sequence"/>
</dbReference>
<proteinExistence type="inferred from homology"/>
<reference evidence="4" key="1">
    <citation type="journal article" date="2014" name="Int. J. Syst. Evol. Microbiol.">
        <title>Complete genome sequence of Corynebacterium casei LMG S-19264T (=DSM 44701T), isolated from a smear-ripened cheese.</title>
        <authorList>
            <consortium name="US DOE Joint Genome Institute (JGI-PGF)"/>
            <person name="Walter F."/>
            <person name="Albersmeier A."/>
            <person name="Kalinowski J."/>
            <person name="Ruckert C."/>
        </authorList>
    </citation>
    <scope>NUCLEOTIDE SEQUENCE</scope>
    <source>
        <strain evidence="4">JCM 15325</strain>
    </source>
</reference>
<dbReference type="GO" id="GO:0009450">
    <property type="term" value="P:gamma-aminobutyric acid catabolic process"/>
    <property type="evidence" value="ECO:0007669"/>
    <property type="project" value="InterPro"/>
</dbReference>
<dbReference type="InterPro" id="IPR016160">
    <property type="entry name" value="Ald_DH_CS_CYS"/>
</dbReference>
<dbReference type="SUPFAM" id="SSF53720">
    <property type="entry name" value="ALDH-like"/>
    <property type="match status" value="1"/>
</dbReference>
<dbReference type="PANTHER" id="PTHR43353:SF5">
    <property type="entry name" value="SUCCINATE-SEMIALDEHYDE DEHYDROGENASE, MITOCHONDRIAL"/>
    <property type="match status" value="1"/>
</dbReference>
<dbReference type="Pfam" id="PF00171">
    <property type="entry name" value="Aldedh"/>
    <property type="match status" value="1"/>
</dbReference>
<reference evidence="4" key="2">
    <citation type="submission" date="2020-09" db="EMBL/GenBank/DDBJ databases">
        <authorList>
            <person name="Sun Q."/>
            <person name="Ohkuma M."/>
        </authorList>
    </citation>
    <scope>NUCLEOTIDE SEQUENCE</scope>
    <source>
        <strain evidence="4">JCM 15325</strain>
    </source>
</reference>